<dbReference type="GO" id="GO:0005524">
    <property type="term" value="F:ATP binding"/>
    <property type="evidence" value="ECO:0007669"/>
    <property type="project" value="UniProtKB-KW"/>
</dbReference>
<evidence type="ECO:0000259" key="13">
    <source>
        <dbReference type="Pfam" id="PF17852"/>
    </source>
</evidence>
<feature type="domain" description="Dynein heavy chain AAA 5 extension" evidence="13">
    <location>
        <begin position="2"/>
        <end position="117"/>
    </location>
</feature>
<evidence type="ECO:0000256" key="2">
    <source>
        <dbReference type="ARBA" id="ARBA00022490"/>
    </source>
</evidence>
<evidence type="ECO:0000259" key="14">
    <source>
        <dbReference type="Pfam" id="PF17857"/>
    </source>
</evidence>
<dbReference type="InterPro" id="IPR027417">
    <property type="entry name" value="P-loop_NTPase"/>
</dbReference>
<feature type="non-terminal residue" evidence="15">
    <location>
        <position position="633"/>
    </location>
</feature>
<keyword evidence="9" id="KW-0505">Motor protein</keyword>
<keyword evidence="16" id="KW-1185">Reference proteome</keyword>
<evidence type="ECO:0000313" key="16">
    <source>
        <dbReference type="Proteomes" id="UP000673691"/>
    </source>
</evidence>
<dbReference type="GO" id="GO:0051959">
    <property type="term" value="F:dynein light intermediate chain binding"/>
    <property type="evidence" value="ECO:0007669"/>
    <property type="project" value="InterPro"/>
</dbReference>
<dbReference type="GO" id="GO:0030286">
    <property type="term" value="C:dynein complex"/>
    <property type="evidence" value="ECO:0007669"/>
    <property type="project" value="UniProtKB-KW"/>
</dbReference>
<evidence type="ECO:0000256" key="6">
    <source>
        <dbReference type="ARBA" id="ARBA00023017"/>
    </source>
</evidence>
<dbReference type="GO" id="GO:0005874">
    <property type="term" value="C:microtubule"/>
    <property type="evidence" value="ECO:0007669"/>
    <property type="project" value="UniProtKB-KW"/>
</dbReference>
<dbReference type="InterPro" id="IPR026983">
    <property type="entry name" value="DHC"/>
</dbReference>
<evidence type="ECO:0000313" key="15">
    <source>
        <dbReference type="EMBL" id="KAG5460306.1"/>
    </source>
</evidence>
<dbReference type="Pfam" id="PF12780">
    <property type="entry name" value="AAA_8"/>
    <property type="match status" value="1"/>
</dbReference>
<sequence length="633" mass="71337">MLQLVRRECKELAPTTDIGLVSSLINILDSLLDDLGGSNQLTDQEMEARIQSRFIFALVWSIGGSVDTTGRQKFDVVLRAAMSKMKTPFIVPLPESGQVYDYVFSGDGGGKWLLWTDAIDREAKIPANAEYSNITIPTKETVRYDYLLDLLLTHDKRMLLVGPTGTGKSKYITNKLLNGMPKEKYIPMMRMIIFVDDLNMPAKETYGAQPPIELLRQWLDHGNWYDKKDTSKLELIDIQFLAAMGPPGGGRNPVSTRFLRHFSQVAINAFDDQTMEHIFSRLLMWHMTTRGFADEFQNAVPALIGATMTVYRWALANLLPTPAKTHYTFNLRDFSRVVQGLVLSDPTNYTDVTFMVRLWVHEVLRVYGDRLVSDEDRKSLFGVISSTVAGKFNSSMEEIFEHMTLRTPGKVQEDDMRRLLFGDMVPQSINQQQAAPSEGGGRPATADKNKAKPYVEIKDVKAIVSTMEAQLVVYNNLYKSKMNLVLFHFAVEHVVKICRILKLPGGHALLVGVGGSGRQSACRLAAHIMQYETFQIELTKNYTKIEFREDVKKILCKAGQENRPIVFLFSDTQIKEESFIEDINSLLNTGDVPNLFQPDEKQSIIEKAAAQANEEGRAGDGSPAALYNYFIDR</sequence>
<organism evidence="15 16">
    <name type="scientific">Olpidium bornovanus</name>
    <dbReference type="NCBI Taxonomy" id="278681"/>
    <lineage>
        <taxon>Eukaryota</taxon>
        <taxon>Fungi</taxon>
        <taxon>Fungi incertae sedis</taxon>
        <taxon>Olpidiomycota</taxon>
        <taxon>Olpidiomycotina</taxon>
        <taxon>Olpidiomycetes</taxon>
        <taxon>Olpidiales</taxon>
        <taxon>Olpidiaceae</taxon>
        <taxon>Olpidium</taxon>
    </lineage>
</organism>
<dbReference type="Gene3D" id="1.20.920.30">
    <property type="match status" value="1"/>
</dbReference>
<dbReference type="InterPro" id="IPR041589">
    <property type="entry name" value="DNAH3_AAA_lid_1"/>
</dbReference>
<dbReference type="Pfam" id="PF17857">
    <property type="entry name" value="AAA_lid_1"/>
    <property type="match status" value="1"/>
</dbReference>
<dbReference type="InterPro" id="IPR024317">
    <property type="entry name" value="Dynein_heavy_chain_D4_dom"/>
</dbReference>
<name>A0A8H7ZVN9_9FUNG</name>
<evidence type="ECO:0000256" key="8">
    <source>
        <dbReference type="ARBA" id="ARBA00023069"/>
    </source>
</evidence>
<evidence type="ECO:0000256" key="1">
    <source>
        <dbReference type="ARBA" id="ARBA00004430"/>
    </source>
</evidence>
<evidence type="ECO:0000256" key="9">
    <source>
        <dbReference type="ARBA" id="ARBA00023175"/>
    </source>
</evidence>
<evidence type="ECO:0000256" key="7">
    <source>
        <dbReference type="ARBA" id="ARBA00023054"/>
    </source>
</evidence>
<feature type="domain" description="Dynein heavy chain 3 AAA+ lid" evidence="14">
    <location>
        <begin position="304"/>
        <end position="397"/>
    </location>
</feature>
<proteinExistence type="predicted"/>
<dbReference type="InterPro" id="IPR041466">
    <property type="entry name" value="Dynein_AAA5_ext"/>
</dbReference>
<evidence type="ECO:0000256" key="4">
    <source>
        <dbReference type="ARBA" id="ARBA00022741"/>
    </source>
</evidence>
<evidence type="ECO:0000256" key="5">
    <source>
        <dbReference type="ARBA" id="ARBA00022840"/>
    </source>
</evidence>
<dbReference type="Proteomes" id="UP000673691">
    <property type="component" value="Unassembled WGS sequence"/>
</dbReference>
<dbReference type="Gene3D" id="1.10.472.130">
    <property type="match status" value="1"/>
</dbReference>
<dbReference type="PANTHER" id="PTHR22878">
    <property type="entry name" value="DYNEIN HEAVY CHAIN 6, AXONEMAL-LIKE-RELATED"/>
    <property type="match status" value="1"/>
</dbReference>
<comment type="subcellular location">
    <subcellularLocation>
        <location evidence="1">Cytoplasm</location>
        <location evidence="1">Cytoskeleton</location>
        <location evidence="1">Cilium axoneme</location>
    </subcellularLocation>
</comment>
<keyword evidence="7" id="KW-0175">Coiled coil</keyword>
<keyword evidence="6" id="KW-0243">Dynein</keyword>
<feature type="domain" description="Dynein heavy chain AAA module D4" evidence="12">
    <location>
        <begin position="482"/>
        <end position="633"/>
    </location>
</feature>
<dbReference type="OrthoDB" id="447173at2759"/>
<gene>
    <name evidence="15" type="ORF">BJ554DRAFT_7661</name>
</gene>
<reference evidence="15 16" key="1">
    <citation type="journal article" name="Sci. Rep.">
        <title>Genome-scale phylogenetic analyses confirm Olpidium as the closest living zoosporic fungus to the non-flagellated, terrestrial fungi.</title>
        <authorList>
            <person name="Chang Y."/>
            <person name="Rochon D."/>
            <person name="Sekimoto S."/>
            <person name="Wang Y."/>
            <person name="Chovatia M."/>
            <person name="Sandor L."/>
            <person name="Salamov A."/>
            <person name="Grigoriev I.V."/>
            <person name="Stajich J.E."/>
            <person name="Spatafora J.W."/>
        </authorList>
    </citation>
    <scope>NUCLEOTIDE SEQUENCE [LARGE SCALE GENOMIC DNA]</scope>
    <source>
        <strain evidence="15">S191</strain>
    </source>
</reference>
<evidence type="ECO:0000256" key="3">
    <source>
        <dbReference type="ARBA" id="ARBA00022701"/>
    </source>
</evidence>
<keyword evidence="8" id="KW-0969">Cilium</keyword>
<dbReference type="GO" id="GO:0005930">
    <property type="term" value="C:axoneme"/>
    <property type="evidence" value="ECO:0007669"/>
    <property type="project" value="UniProtKB-SubCell"/>
</dbReference>
<dbReference type="FunFam" id="1.20.920.30:FF:000002">
    <property type="entry name" value="Dynein axonemal heavy chain 3"/>
    <property type="match status" value="1"/>
</dbReference>
<keyword evidence="5" id="KW-0067">ATP-binding</keyword>
<keyword evidence="3" id="KW-0493">Microtubule</keyword>
<dbReference type="AlphaFoldDB" id="A0A8H7ZVN9"/>
<comment type="caution">
    <text evidence="15">The sequence shown here is derived from an EMBL/GenBank/DDBJ whole genome shotgun (WGS) entry which is preliminary data.</text>
</comment>
<accession>A0A8H7ZVN9</accession>
<keyword evidence="11" id="KW-0966">Cell projection</keyword>
<dbReference type="GO" id="GO:0045505">
    <property type="term" value="F:dynein intermediate chain binding"/>
    <property type="evidence" value="ECO:0007669"/>
    <property type="project" value="InterPro"/>
</dbReference>
<evidence type="ECO:0000256" key="11">
    <source>
        <dbReference type="ARBA" id="ARBA00023273"/>
    </source>
</evidence>
<dbReference type="Pfam" id="PF17852">
    <property type="entry name" value="Dynein_AAA_lid"/>
    <property type="match status" value="1"/>
</dbReference>
<dbReference type="Pfam" id="PF12775">
    <property type="entry name" value="AAA_7"/>
    <property type="match status" value="2"/>
</dbReference>
<dbReference type="FunFam" id="3.40.50.300:FF:002141">
    <property type="entry name" value="Dynein heavy chain"/>
    <property type="match status" value="1"/>
</dbReference>
<evidence type="ECO:0000259" key="12">
    <source>
        <dbReference type="Pfam" id="PF12780"/>
    </source>
</evidence>
<keyword evidence="10" id="KW-0206">Cytoskeleton</keyword>
<dbReference type="SUPFAM" id="SSF52540">
    <property type="entry name" value="P-loop containing nucleoside triphosphate hydrolases"/>
    <property type="match status" value="2"/>
</dbReference>
<keyword evidence="4" id="KW-0547">Nucleotide-binding</keyword>
<dbReference type="Gene3D" id="3.40.50.300">
    <property type="entry name" value="P-loop containing nucleotide triphosphate hydrolases"/>
    <property type="match status" value="3"/>
</dbReference>
<protein>
    <submittedName>
        <fullName evidence="15">P-loop containing dynein motor region D4-domain-containing protein</fullName>
    </submittedName>
</protein>
<dbReference type="PANTHER" id="PTHR22878:SF70">
    <property type="entry name" value="DYNEIN HEAVY CHAIN 2, AXONEMAL"/>
    <property type="match status" value="1"/>
</dbReference>
<evidence type="ECO:0000256" key="10">
    <source>
        <dbReference type="ARBA" id="ARBA00023212"/>
    </source>
</evidence>
<keyword evidence="2" id="KW-0963">Cytoplasm</keyword>
<dbReference type="GO" id="GO:0007018">
    <property type="term" value="P:microtubule-based movement"/>
    <property type="evidence" value="ECO:0007669"/>
    <property type="project" value="InterPro"/>
</dbReference>
<dbReference type="EMBL" id="JAEFCI010005416">
    <property type="protein sequence ID" value="KAG5460306.1"/>
    <property type="molecule type" value="Genomic_DNA"/>
</dbReference>